<protein>
    <submittedName>
        <fullName evidence="1">Uncharacterized protein</fullName>
    </submittedName>
</protein>
<gene>
    <name evidence="1" type="ORF">CAC02_06710</name>
</gene>
<dbReference type="EMBL" id="NETH01000029">
    <property type="protein sequence ID" value="RCW16776.1"/>
    <property type="molecule type" value="Genomic_DNA"/>
</dbReference>
<accession>A0A368UCT6</accession>
<sequence length="82" mass="9881">MIKVYFGNNDSKELIGEATKDKEAYSIIDDYLKNVIGWQDVYYRFWNEDGVLVIDFGSHKNFFYIERAKWYRRNEGEQNGRL</sequence>
<organism evidence="1 2">
    <name type="scientific">Streptococcus gallolyticus</name>
    <dbReference type="NCBI Taxonomy" id="315405"/>
    <lineage>
        <taxon>Bacteria</taxon>
        <taxon>Bacillati</taxon>
        <taxon>Bacillota</taxon>
        <taxon>Bacilli</taxon>
        <taxon>Lactobacillales</taxon>
        <taxon>Streptococcaceae</taxon>
        <taxon>Streptococcus</taxon>
    </lineage>
</organism>
<evidence type="ECO:0000313" key="2">
    <source>
        <dbReference type="Proteomes" id="UP000253215"/>
    </source>
</evidence>
<reference evidence="1 2" key="1">
    <citation type="journal article" date="2018" name="Sci. Rep.">
        <title>Network-guided genomic and metagenomic analysis of the faecal microbiota of the critically endangered kakapo.</title>
        <authorList>
            <person name="Waite D.W."/>
            <person name="Dsouza M."/>
            <person name="Sekiguchi Y."/>
            <person name="Hugenholtz P."/>
            <person name="Taylor M.W."/>
        </authorList>
    </citation>
    <scope>NUCLEOTIDE SEQUENCE [LARGE SCALE GENOMIC DNA]</scope>
    <source>
        <strain evidence="1 2">BI02</strain>
    </source>
</reference>
<name>A0A368UCT6_9STRE</name>
<dbReference type="AlphaFoldDB" id="A0A368UCT6"/>
<comment type="caution">
    <text evidence="1">The sequence shown here is derived from an EMBL/GenBank/DDBJ whole genome shotgun (WGS) entry which is preliminary data.</text>
</comment>
<proteinExistence type="predicted"/>
<dbReference type="Proteomes" id="UP000253215">
    <property type="component" value="Unassembled WGS sequence"/>
</dbReference>
<evidence type="ECO:0000313" key="1">
    <source>
        <dbReference type="EMBL" id="RCW16776.1"/>
    </source>
</evidence>